<dbReference type="Gene3D" id="2.10.109.10">
    <property type="entry name" value="Umud Fragment, subunit A"/>
    <property type="match status" value="1"/>
</dbReference>
<dbReference type="InterPro" id="IPR019533">
    <property type="entry name" value="Peptidase_S26"/>
</dbReference>
<dbReference type="NCBIfam" id="TIGR02227">
    <property type="entry name" value="sigpep_I_bact"/>
    <property type="match status" value="1"/>
</dbReference>
<dbReference type="PANTHER" id="PTHR43390:SF1">
    <property type="entry name" value="CHLOROPLAST PROCESSING PEPTIDASE"/>
    <property type="match status" value="1"/>
</dbReference>
<dbReference type="PANTHER" id="PTHR43390">
    <property type="entry name" value="SIGNAL PEPTIDASE I"/>
    <property type="match status" value="1"/>
</dbReference>
<dbReference type="PROSITE" id="PS00761">
    <property type="entry name" value="SPASE_I_3"/>
    <property type="match status" value="1"/>
</dbReference>
<dbReference type="InterPro" id="IPR036286">
    <property type="entry name" value="LexA/Signal_pep-like_sf"/>
</dbReference>
<proteinExistence type="inferred from homology"/>
<evidence type="ECO:0000256" key="4">
    <source>
        <dbReference type="ARBA" id="ARBA00022670"/>
    </source>
</evidence>
<evidence type="ECO:0000256" key="3">
    <source>
        <dbReference type="ARBA" id="ARBA00013208"/>
    </source>
</evidence>
<evidence type="ECO:0000259" key="6">
    <source>
        <dbReference type="Pfam" id="PF10502"/>
    </source>
</evidence>
<organism evidence="7">
    <name type="scientific">Siphoviridae sp. ctHip2</name>
    <dbReference type="NCBI Taxonomy" id="2827830"/>
    <lineage>
        <taxon>Viruses</taxon>
        <taxon>Duplodnaviria</taxon>
        <taxon>Heunggongvirae</taxon>
        <taxon>Uroviricota</taxon>
        <taxon>Caudoviricetes</taxon>
    </lineage>
</organism>
<dbReference type="GO" id="GO:0004252">
    <property type="term" value="F:serine-type endopeptidase activity"/>
    <property type="evidence" value="ECO:0007669"/>
    <property type="project" value="InterPro"/>
</dbReference>
<accession>A0A8S5RUX8</accession>
<dbReference type="Pfam" id="PF10502">
    <property type="entry name" value="Peptidase_S26"/>
    <property type="match status" value="1"/>
</dbReference>
<evidence type="ECO:0000313" key="7">
    <source>
        <dbReference type="EMBL" id="DAF42564.1"/>
    </source>
</evidence>
<feature type="domain" description="Peptidase S26" evidence="6">
    <location>
        <begin position="11"/>
        <end position="136"/>
    </location>
</feature>
<dbReference type="SUPFAM" id="SSF51306">
    <property type="entry name" value="LexA/Signal peptidase"/>
    <property type="match status" value="1"/>
</dbReference>
<comment type="similarity">
    <text evidence="2">Belongs to the peptidase S26 family.</text>
</comment>
<dbReference type="EMBL" id="BK032497">
    <property type="protein sequence ID" value="DAF42564.1"/>
    <property type="molecule type" value="Genomic_DNA"/>
</dbReference>
<dbReference type="PRINTS" id="PR00727">
    <property type="entry name" value="LEADERPTASE"/>
</dbReference>
<reference evidence="7" key="1">
    <citation type="journal article" date="2021" name="Proc. Natl. Acad. Sci. U.S.A.">
        <title>A Catalog of Tens of Thousands of Viruses from Human Metagenomes Reveals Hidden Associations with Chronic Diseases.</title>
        <authorList>
            <person name="Tisza M.J."/>
            <person name="Buck C.B."/>
        </authorList>
    </citation>
    <scope>NUCLEOTIDE SEQUENCE</scope>
    <source>
        <strain evidence="7">CtHip2</strain>
    </source>
</reference>
<protein>
    <recommendedName>
        <fullName evidence="3">signal peptidase I</fullName>
        <ecNumber evidence="3">3.4.21.89</ecNumber>
    </recommendedName>
</protein>
<sequence>MMKKSYYVIPFAFIFFVLFSFLSQFRLVLVSGQSMEPTLYNNTLILLRKENEIQREHIVSFTAPKSWSYLEDKSLIKRVIAGPNDNLKIDSDFVYVNNKERVRIKGKVKIEQELDITLKENEYFVMGDNVGKSHDSLFEYSLGNNDYLVKRDLITYSTGDYPFEK</sequence>
<dbReference type="CDD" id="cd06530">
    <property type="entry name" value="S26_SPase_I"/>
    <property type="match status" value="1"/>
</dbReference>
<evidence type="ECO:0000256" key="1">
    <source>
        <dbReference type="ARBA" id="ARBA00000677"/>
    </source>
</evidence>
<dbReference type="InterPro" id="IPR000223">
    <property type="entry name" value="Pept_S26A_signal_pept_1"/>
</dbReference>
<dbReference type="GO" id="GO:0016020">
    <property type="term" value="C:membrane"/>
    <property type="evidence" value="ECO:0007669"/>
    <property type="project" value="InterPro"/>
</dbReference>
<dbReference type="GO" id="GO:0009003">
    <property type="term" value="F:signal peptidase activity"/>
    <property type="evidence" value="ECO:0007669"/>
    <property type="project" value="UniProtKB-EC"/>
</dbReference>
<evidence type="ECO:0000256" key="5">
    <source>
        <dbReference type="ARBA" id="ARBA00022801"/>
    </source>
</evidence>
<evidence type="ECO:0000256" key="2">
    <source>
        <dbReference type="ARBA" id="ARBA00009370"/>
    </source>
</evidence>
<name>A0A8S5RUX8_9CAUD</name>
<dbReference type="InterPro" id="IPR019756">
    <property type="entry name" value="Pept_S26A_signal_pept_1_Ser-AS"/>
</dbReference>
<dbReference type="GO" id="GO:0006465">
    <property type="term" value="P:signal peptide processing"/>
    <property type="evidence" value="ECO:0007669"/>
    <property type="project" value="InterPro"/>
</dbReference>
<dbReference type="EC" id="3.4.21.89" evidence="3"/>
<keyword evidence="4" id="KW-0645">Protease</keyword>
<keyword evidence="5" id="KW-0378">Hydrolase</keyword>
<dbReference type="PROSITE" id="PS00501">
    <property type="entry name" value="SPASE_I_1"/>
    <property type="match status" value="1"/>
</dbReference>
<dbReference type="InterPro" id="IPR019758">
    <property type="entry name" value="Pept_S26A_signal_pept_1_CS"/>
</dbReference>
<comment type="catalytic activity">
    <reaction evidence="1">
        <text>Cleavage of hydrophobic, N-terminal signal or leader sequences from secreted and periplasmic proteins.</text>
        <dbReference type="EC" id="3.4.21.89"/>
    </reaction>
</comment>